<dbReference type="HOGENOM" id="CLU_1353204_0_0_9"/>
<dbReference type="Proteomes" id="UP000014360">
    <property type="component" value="Chromosome"/>
</dbReference>
<dbReference type="RefSeq" id="WP_016496679.1">
    <property type="nucleotide sequence ID" value="NC_021494.1"/>
</dbReference>
<name>R9WGT3_LIMRT</name>
<proteinExistence type="predicted"/>
<evidence type="ECO:0000313" key="2">
    <source>
        <dbReference type="Proteomes" id="UP000014360"/>
    </source>
</evidence>
<protein>
    <submittedName>
        <fullName evidence="1">Uncharacterized protein</fullName>
    </submittedName>
</protein>
<reference evidence="1 2" key="1">
    <citation type="submission" date="2013-06" db="EMBL/GenBank/DDBJ databases">
        <title>The Complete Genome Sequence of Lactobacillus reuteri I5007, a Probiotic Strain Isolated from Healthy Pig.</title>
        <authorList>
            <person name="Hou C."/>
            <person name="Qiao S."/>
            <person name="Zeng X."/>
            <person name="Ma X."/>
            <person name="Yang F."/>
        </authorList>
    </citation>
    <scope>NUCLEOTIDE SEQUENCE [LARGE SCALE GENOMIC DNA]</scope>
    <source>
        <strain evidence="1 2">I5007</strain>
    </source>
</reference>
<dbReference type="KEGG" id="lrt:LRI_0679"/>
<gene>
    <name evidence="1" type="ORF">LRI_0679</name>
</gene>
<accession>R9WGT3</accession>
<dbReference type="AlphaFoldDB" id="R9WGT3"/>
<dbReference type="PATRIC" id="fig|1340495.3.peg.677"/>
<evidence type="ECO:0000313" key="1">
    <source>
        <dbReference type="EMBL" id="AGN98888.1"/>
    </source>
</evidence>
<dbReference type="EMBL" id="CP006011">
    <property type="protein sequence ID" value="AGN98888.1"/>
    <property type="molecule type" value="Genomic_DNA"/>
</dbReference>
<sequence length="204" mass="23667">MRKESESESENRVQLTMAKQQGTLIEVHNLPNDDYFNVGFVVALDPVFCLMISIDWDGKINGLIAIRIKGILYTERHSDYLMTVSEKTKVAHDHNYFDIWQVQKFIDNHPKITQGNLLSNLLNDSYENRLPVVIGTEKYKGSDDFTGIITDLTPIKVTIHYYNDHDLSSLWEYDILRAKIDYLRVRGTQMATGKQIFNDIFNEM</sequence>
<organism evidence="1 2">
    <name type="scientific">Limosilactobacillus reuteri I5007</name>
    <dbReference type="NCBI Taxonomy" id="1340495"/>
    <lineage>
        <taxon>Bacteria</taxon>
        <taxon>Bacillati</taxon>
        <taxon>Bacillota</taxon>
        <taxon>Bacilli</taxon>
        <taxon>Lactobacillales</taxon>
        <taxon>Lactobacillaceae</taxon>
        <taxon>Limosilactobacillus</taxon>
    </lineage>
</organism>